<dbReference type="Proteomes" id="UP000241769">
    <property type="component" value="Unassembled WGS sequence"/>
</dbReference>
<reference evidence="7 8" key="1">
    <citation type="journal article" date="2018" name="Genome Biol. Evol.">
        <title>Multiple Roots of Fruiting Body Formation in Amoebozoa.</title>
        <authorList>
            <person name="Hillmann F."/>
            <person name="Forbes G."/>
            <person name="Novohradska S."/>
            <person name="Ferling I."/>
            <person name="Riege K."/>
            <person name="Groth M."/>
            <person name="Westermann M."/>
            <person name="Marz M."/>
            <person name="Spaller T."/>
            <person name="Winckler T."/>
            <person name="Schaap P."/>
            <person name="Glockner G."/>
        </authorList>
    </citation>
    <scope>NUCLEOTIDE SEQUENCE [LARGE SCALE GENOMIC DNA]</scope>
    <source>
        <strain evidence="7 8">Jena</strain>
    </source>
</reference>
<evidence type="ECO:0000256" key="2">
    <source>
        <dbReference type="ARBA" id="ARBA00007590"/>
    </source>
</evidence>
<dbReference type="AlphaFoldDB" id="A0A2P6NQT3"/>
<dbReference type="FunCoup" id="A0A2P6NQT3">
    <property type="interactions" value="24"/>
</dbReference>
<evidence type="ECO:0000256" key="3">
    <source>
        <dbReference type="ARBA" id="ARBA00022692"/>
    </source>
</evidence>
<dbReference type="InterPro" id="IPR005349">
    <property type="entry name" value="TMEM14"/>
</dbReference>
<feature type="transmembrane region" description="Helical" evidence="6">
    <location>
        <begin position="54"/>
        <end position="71"/>
    </location>
</feature>
<keyword evidence="4 6" id="KW-1133">Transmembrane helix</keyword>
<keyword evidence="8" id="KW-1185">Reference proteome</keyword>
<evidence type="ECO:0008006" key="9">
    <source>
        <dbReference type="Google" id="ProtNLM"/>
    </source>
</evidence>
<evidence type="ECO:0000313" key="7">
    <source>
        <dbReference type="EMBL" id="PRP86326.1"/>
    </source>
</evidence>
<dbReference type="PANTHER" id="PTHR12668:SF43">
    <property type="entry name" value="TRANSMEMBRANE PROTEIN 14 HOMOLOG"/>
    <property type="match status" value="1"/>
</dbReference>
<comment type="similarity">
    <text evidence="2">Belongs to the TMEM14 family.</text>
</comment>
<comment type="caution">
    <text evidence="7">The sequence shown here is derived from an EMBL/GenBank/DDBJ whole genome shotgun (WGS) entry which is preliminary data.</text>
</comment>
<dbReference type="EMBL" id="MDYQ01000032">
    <property type="protein sequence ID" value="PRP86326.1"/>
    <property type="molecule type" value="Genomic_DNA"/>
</dbReference>
<dbReference type="InParanoid" id="A0A2P6NQT3"/>
<sequence>MESNVALVVGVATALGGLIGFLKAGSVPSLAAGLTFGGALVGSSIAIQRGSRGVGYLGALLVSGALAYVMGNKFLVSKKFMPAGLVASMSAFSFVFYLIKLFLARSTETMRKHAFTEEEEPLVLVEVVLLRP</sequence>
<feature type="transmembrane region" description="Helical" evidence="6">
    <location>
        <begin position="83"/>
        <end position="103"/>
    </location>
</feature>
<evidence type="ECO:0000256" key="1">
    <source>
        <dbReference type="ARBA" id="ARBA00004370"/>
    </source>
</evidence>
<dbReference type="InterPro" id="IPR044890">
    <property type="entry name" value="TMEM14_sf"/>
</dbReference>
<proteinExistence type="inferred from homology"/>
<evidence type="ECO:0000256" key="6">
    <source>
        <dbReference type="SAM" id="Phobius"/>
    </source>
</evidence>
<protein>
    <recommendedName>
        <fullName evidence="9">Transmembrane protein 14C</fullName>
    </recommendedName>
</protein>
<gene>
    <name evidence="7" type="ORF">PROFUN_05467</name>
</gene>
<keyword evidence="3 6" id="KW-0812">Transmembrane</keyword>
<keyword evidence="5 6" id="KW-0472">Membrane</keyword>
<accession>A0A2P6NQT3</accession>
<dbReference type="Gene3D" id="1.10.10.1740">
    <property type="entry name" value="Transmembrane protein 14-like"/>
    <property type="match status" value="1"/>
</dbReference>
<dbReference type="PANTHER" id="PTHR12668">
    <property type="entry name" value="TRANSMEMBRANE PROTEIN 14, 15"/>
    <property type="match status" value="1"/>
</dbReference>
<dbReference type="STRING" id="1890364.A0A2P6NQT3"/>
<evidence type="ECO:0000256" key="5">
    <source>
        <dbReference type="ARBA" id="ARBA00023136"/>
    </source>
</evidence>
<dbReference type="GO" id="GO:0016020">
    <property type="term" value="C:membrane"/>
    <property type="evidence" value="ECO:0007669"/>
    <property type="project" value="UniProtKB-SubCell"/>
</dbReference>
<organism evidence="7 8">
    <name type="scientific">Planoprotostelium fungivorum</name>
    <dbReference type="NCBI Taxonomy" id="1890364"/>
    <lineage>
        <taxon>Eukaryota</taxon>
        <taxon>Amoebozoa</taxon>
        <taxon>Evosea</taxon>
        <taxon>Variosea</taxon>
        <taxon>Cavosteliida</taxon>
        <taxon>Cavosteliaceae</taxon>
        <taxon>Planoprotostelium</taxon>
    </lineage>
</organism>
<name>A0A2P6NQT3_9EUKA</name>
<feature type="transmembrane region" description="Helical" evidence="6">
    <location>
        <begin position="30"/>
        <end position="47"/>
    </location>
</feature>
<dbReference type="Pfam" id="PF03647">
    <property type="entry name" value="Tmemb_14"/>
    <property type="match status" value="1"/>
</dbReference>
<evidence type="ECO:0000313" key="8">
    <source>
        <dbReference type="Proteomes" id="UP000241769"/>
    </source>
</evidence>
<dbReference type="OrthoDB" id="5620at2759"/>
<comment type="subcellular location">
    <subcellularLocation>
        <location evidence="1">Membrane</location>
    </subcellularLocation>
</comment>
<evidence type="ECO:0000256" key="4">
    <source>
        <dbReference type="ARBA" id="ARBA00022989"/>
    </source>
</evidence>